<dbReference type="InterPro" id="IPR019861">
    <property type="entry name" value="PorP/SprF_Bacteroidetes"/>
</dbReference>
<evidence type="ECO:0000313" key="1">
    <source>
        <dbReference type="EMBL" id="GGB24587.1"/>
    </source>
</evidence>
<dbReference type="NCBIfam" id="TIGR03519">
    <property type="entry name" value="T9SS_PorP_fam"/>
    <property type="match status" value="1"/>
</dbReference>
<dbReference type="RefSeq" id="WP_229689128.1">
    <property type="nucleotide sequence ID" value="NZ_BMJC01000008.1"/>
</dbReference>
<reference evidence="1" key="2">
    <citation type="submission" date="2020-09" db="EMBL/GenBank/DDBJ databases">
        <authorList>
            <person name="Sun Q."/>
            <person name="Zhou Y."/>
        </authorList>
    </citation>
    <scope>NUCLEOTIDE SEQUENCE</scope>
    <source>
        <strain evidence="1">CGMCC 1.15448</strain>
    </source>
</reference>
<name>A0A8J2UJ77_9BACT</name>
<reference evidence="1" key="1">
    <citation type="journal article" date="2014" name="Int. J. Syst. Evol. Microbiol.">
        <title>Complete genome sequence of Corynebacterium casei LMG S-19264T (=DSM 44701T), isolated from a smear-ripened cheese.</title>
        <authorList>
            <consortium name="US DOE Joint Genome Institute (JGI-PGF)"/>
            <person name="Walter F."/>
            <person name="Albersmeier A."/>
            <person name="Kalinowski J."/>
            <person name="Ruckert C."/>
        </authorList>
    </citation>
    <scope>NUCLEOTIDE SEQUENCE</scope>
    <source>
        <strain evidence="1">CGMCC 1.15448</strain>
    </source>
</reference>
<protein>
    <recommendedName>
        <fullName evidence="3">Type IX secretion system membrane protein PorP/SprF</fullName>
    </recommendedName>
</protein>
<dbReference type="AlphaFoldDB" id="A0A8J2UJ77"/>
<keyword evidence="2" id="KW-1185">Reference proteome</keyword>
<organism evidence="1 2">
    <name type="scientific">Puia dinghuensis</name>
    <dbReference type="NCBI Taxonomy" id="1792502"/>
    <lineage>
        <taxon>Bacteria</taxon>
        <taxon>Pseudomonadati</taxon>
        <taxon>Bacteroidota</taxon>
        <taxon>Chitinophagia</taxon>
        <taxon>Chitinophagales</taxon>
        <taxon>Chitinophagaceae</taxon>
        <taxon>Puia</taxon>
    </lineage>
</organism>
<evidence type="ECO:0008006" key="3">
    <source>
        <dbReference type="Google" id="ProtNLM"/>
    </source>
</evidence>
<evidence type="ECO:0000313" key="2">
    <source>
        <dbReference type="Proteomes" id="UP000607559"/>
    </source>
</evidence>
<dbReference type="EMBL" id="BMJC01000008">
    <property type="protein sequence ID" value="GGB24587.1"/>
    <property type="molecule type" value="Genomic_DNA"/>
</dbReference>
<gene>
    <name evidence="1" type="ORF">GCM10011511_55650</name>
</gene>
<comment type="caution">
    <text evidence="1">The sequence shown here is derived from an EMBL/GenBank/DDBJ whole genome shotgun (WGS) entry which is preliminary data.</text>
</comment>
<sequence length="419" mass="45189">MNQTALLKLQNRPVAADENCPTGVALSICSSTAGSRVVRSCRTIRLATHSLRLATRSLRLTATRALRLAALAPHFTRLTVALTLALMLGFPAARAQDPGFSQFFASPLTLNPALTGKFNGVVRVAGNYRNQWPAINNAFITSTVSVDAPILTNRLPENDVWGIGIMAMSDKTADGILNSNYVSLSTAYHKALDIDGYHQIGVGFQGTYGNQSLDGTRLHFEDQLRLDGSWLPVSPSEPISSEFISVHYFDMNLGVLYNASTTGNNNFYIGASAYHLNHPKVSFLGVDTINIPTRITLHGGGFFPIQGSPSTIYVSALFNNQAGAREYVFGGAWAVAASADEQYPVNFYAGAWGRFTNNTTDAIIPYVGLDYGDFSLGVTYDVNVSSLSTASQSRGGVEISLIYIKKKGNGQHGIPCPRF</sequence>
<dbReference type="Proteomes" id="UP000607559">
    <property type="component" value="Unassembled WGS sequence"/>
</dbReference>
<dbReference type="Pfam" id="PF11751">
    <property type="entry name" value="PorP_SprF"/>
    <property type="match status" value="1"/>
</dbReference>
<proteinExistence type="predicted"/>
<accession>A0A8J2UJ77</accession>